<dbReference type="STRING" id="91360.SAMN05660330_02426"/>
<evidence type="ECO:0000256" key="2">
    <source>
        <dbReference type="ARBA" id="ARBA00007441"/>
    </source>
</evidence>
<dbReference type="GO" id="GO:0030170">
    <property type="term" value="F:pyridoxal phosphate binding"/>
    <property type="evidence" value="ECO:0007669"/>
    <property type="project" value="InterPro"/>
</dbReference>
<dbReference type="InterPro" id="IPR015422">
    <property type="entry name" value="PyrdxlP-dep_Trfase_small"/>
</dbReference>
<dbReference type="GO" id="GO:0033585">
    <property type="term" value="P:L-phenylalanine biosynthetic process from chorismate via phenylpyruvate"/>
    <property type="evidence" value="ECO:0007669"/>
    <property type="project" value="TreeGrafter"/>
</dbReference>
<evidence type="ECO:0000313" key="9">
    <source>
        <dbReference type="Proteomes" id="UP000199073"/>
    </source>
</evidence>
<evidence type="ECO:0000256" key="5">
    <source>
        <dbReference type="ARBA" id="ARBA00022679"/>
    </source>
</evidence>
<dbReference type="CDD" id="cd00609">
    <property type="entry name" value="AAT_like"/>
    <property type="match status" value="1"/>
</dbReference>
<dbReference type="SUPFAM" id="SSF53383">
    <property type="entry name" value="PLP-dependent transferases"/>
    <property type="match status" value="1"/>
</dbReference>
<dbReference type="Proteomes" id="UP000199073">
    <property type="component" value="Unassembled WGS sequence"/>
</dbReference>
<evidence type="ECO:0000256" key="6">
    <source>
        <dbReference type="ARBA" id="ARBA00022898"/>
    </source>
</evidence>
<accession>A0A1H0RU87</accession>
<dbReference type="InterPro" id="IPR015424">
    <property type="entry name" value="PyrdxlP-dep_Trfase"/>
</dbReference>
<dbReference type="Gene3D" id="3.40.640.10">
    <property type="entry name" value="Type I PLP-dependent aspartate aminotransferase-like (Major domain)"/>
    <property type="match status" value="1"/>
</dbReference>
<dbReference type="AlphaFoldDB" id="A0A1H0RU87"/>
<evidence type="ECO:0000256" key="1">
    <source>
        <dbReference type="ARBA" id="ARBA00001933"/>
    </source>
</evidence>
<comment type="subunit">
    <text evidence="3">Homodimer.</text>
</comment>
<sequence length="398" mass="42887">MWRNVETAPADSILGLTEAFKNDTNPEKVNLGVGVYKDEGGKTPVLQCVKAAEKILLEKEETKSYLPITGDPLYASEVQKLLFGEDSEVVSTGRAVTAHAPGGTGALRVGAELLKKFNPDAKVWISSPTWANHKGVFSAAGFELAEYSYYDAATKSLDFDGMVESLNKVPAGDIVLLHTCCHNPSGVDLNEAQWKNIAEIGKERGWIPFLDFAYQGFGESVESDRCGVVAFAATGVDFFVASSFSKNFGLYNERTGAITVVAPNAEDGAVAMSHLKTSVRVIYSNPPAHGGLVVATILADAELKKQWLQELSGMCDRIKEMRSALVDGLASRGVEGDFSYITSQRGMFSFSGLSDDVVKWLRDNRSIYVVGGGRINLAGLTRANIDYVCDSIAEALKG</sequence>
<dbReference type="PANTHER" id="PTHR11879">
    <property type="entry name" value="ASPARTATE AMINOTRANSFERASE"/>
    <property type="match status" value="1"/>
</dbReference>
<evidence type="ECO:0000256" key="3">
    <source>
        <dbReference type="ARBA" id="ARBA00011738"/>
    </source>
</evidence>
<reference evidence="8 9" key="1">
    <citation type="submission" date="2016-10" db="EMBL/GenBank/DDBJ databases">
        <authorList>
            <person name="de Groot N.N."/>
        </authorList>
    </citation>
    <scope>NUCLEOTIDE SEQUENCE [LARGE SCALE GENOMIC DNA]</scope>
    <source>
        <strain evidence="8 9">DSM 12130</strain>
    </source>
</reference>
<evidence type="ECO:0000313" key="8">
    <source>
        <dbReference type="EMBL" id="SDP32970.1"/>
    </source>
</evidence>
<dbReference type="PANTHER" id="PTHR11879:SF22">
    <property type="entry name" value="ASPARTATE AMINOTRANSFERASE, MITOCHONDRIAL"/>
    <property type="match status" value="1"/>
</dbReference>
<dbReference type="Gene3D" id="3.90.1150.10">
    <property type="entry name" value="Aspartate Aminotransferase, domain 1"/>
    <property type="match status" value="1"/>
</dbReference>
<dbReference type="FunFam" id="3.40.640.10:FF:000015">
    <property type="entry name" value="Aspartate aminotransferase"/>
    <property type="match status" value="1"/>
</dbReference>
<dbReference type="PRINTS" id="PR00799">
    <property type="entry name" value="TRANSAMINASE"/>
</dbReference>
<dbReference type="FunFam" id="3.90.1150.10:FF:000001">
    <property type="entry name" value="Aspartate aminotransferase"/>
    <property type="match status" value="1"/>
</dbReference>
<protein>
    <submittedName>
        <fullName evidence="8">Aromatic-amino-acid transaminase</fullName>
    </submittedName>
</protein>
<dbReference type="GO" id="GO:0042802">
    <property type="term" value="F:identical protein binding"/>
    <property type="evidence" value="ECO:0007669"/>
    <property type="project" value="TreeGrafter"/>
</dbReference>
<feature type="domain" description="Aminotransferase class I/classII large" evidence="7">
    <location>
        <begin position="27"/>
        <end position="392"/>
    </location>
</feature>
<organism evidence="8 9">
    <name type="scientific">Desulforhopalus singaporensis</name>
    <dbReference type="NCBI Taxonomy" id="91360"/>
    <lineage>
        <taxon>Bacteria</taxon>
        <taxon>Pseudomonadati</taxon>
        <taxon>Thermodesulfobacteriota</taxon>
        <taxon>Desulfobulbia</taxon>
        <taxon>Desulfobulbales</taxon>
        <taxon>Desulfocapsaceae</taxon>
        <taxon>Desulforhopalus</taxon>
    </lineage>
</organism>
<evidence type="ECO:0000256" key="4">
    <source>
        <dbReference type="ARBA" id="ARBA00022576"/>
    </source>
</evidence>
<keyword evidence="6" id="KW-0663">Pyridoxal phosphate</keyword>
<gene>
    <name evidence="8" type="ORF">SAMN05660330_02426</name>
</gene>
<name>A0A1H0RU87_9BACT</name>
<dbReference type="Pfam" id="PF00155">
    <property type="entry name" value="Aminotran_1_2"/>
    <property type="match status" value="1"/>
</dbReference>
<dbReference type="EMBL" id="FNJI01000016">
    <property type="protein sequence ID" value="SDP32970.1"/>
    <property type="molecule type" value="Genomic_DNA"/>
</dbReference>
<dbReference type="GO" id="GO:0004838">
    <property type="term" value="F:L-tyrosine-2-oxoglutarate transaminase activity"/>
    <property type="evidence" value="ECO:0007669"/>
    <property type="project" value="TreeGrafter"/>
</dbReference>
<comment type="similarity">
    <text evidence="2">Belongs to the class-I pyridoxal-phosphate-dependent aminotransferase family.</text>
</comment>
<dbReference type="InterPro" id="IPR000796">
    <property type="entry name" value="Asp_trans"/>
</dbReference>
<dbReference type="OrthoDB" id="9766445at2"/>
<keyword evidence="4" id="KW-0032">Aminotransferase</keyword>
<evidence type="ECO:0000259" key="7">
    <source>
        <dbReference type="Pfam" id="PF00155"/>
    </source>
</evidence>
<dbReference type="RefSeq" id="WP_092223169.1">
    <property type="nucleotide sequence ID" value="NZ_FNJI01000016.1"/>
</dbReference>
<keyword evidence="9" id="KW-1185">Reference proteome</keyword>
<dbReference type="GO" id="GO:0005829">
    <property type="term" value="C:cytosol"/>
    <property type="evidence" value="ECO:0007669"/>
    <property type="project" value="TreeGrafter"/>
</dbReference>
<comment type="cofactor">
    <cofactor evidence="1">
        <name>pyridoxal 5'-phosphate</name>
        <dbReference type="ChEBI" id="CHEBI:597326"/>
    </cofactor>
</comment>
<keyword evidence="5" id="KW-0808">Transferase</keyword>
<dbReference type="NCBIfam" id="NF006719">
    <property type="entry name" value="PRK09257.1"/>
    <property type="match status" value="1"/>
</dbReference>
<proteinExistence type="inferred from homology"/>
<dbReference type="InterPro" id="IPR015421">
    <property type="entry name" value="PyrdxlP-dep_Trfase_major"/>
</dbReference>
<dbReference type="InterPro" id="IPR004839">
    <property type="entry name" value="Aminotransferase_I/II_large"/>
</dbReference>